<dbReference type="EMBL" id="MRVG01000003">
    <property type="protein sequence ID" value="PMB71343.1"/>
    <property type="molecule type" value="Genomic_DNA"/>
</dbReference>
<gene>
    <name evidence="2" type="ORF">BM221_003810</name>
</gene>
<reference evidence="2 3" key="1">
    <citation type="journal article" date="2016" name="Appl. Microbiol. Biotechnol.">
        <title>Characterization of T-DNA insertion mutants with decreased virulence in the entomopathogenic fungus Beauveria bassiana JEF-007.</title>
        <authorList>
            <person name="Kim S."/>
            <person name="Lee S.J."/>
            <person name="Nai Y.S."/>
            <person name="Yu J.S."/>
            <person name="Lee M.R."/>
            <person name="Yang Y.T."/>
            <person name="Kim J.S."/>
        </authorList>
    </citation>
    <scope>NUCLEOTIDE SEQUENCE [LARGE SCALE GENOMIC DNA]</scope>
    <source>
        <strain evidence="2 3">JEF-007</strain>
    </source>
</reference>
<accession>A0A2N6NVN8</accession>
<evidence type="ECO:0000256" key="1">
    <source>
        <dbReference type="SAM" id="MobiDB-lite"/>
    </source>
</evidence>
<evidence type="ECO:0000313" key="3">
    <source>
        <dbReference type="Proteomes" id="UP000235728"/>
    </source>
</evidence>
<protein>
    <submittedName>
        <fullName evidence="2">Uncharacterized protein</fullName>
    </submittedName>
</protein>
<feature type="compositionally biased region" description="Basic and acidic residues" evidence="1">
    <location>
        <begin position="74"/>
        <end position="91"/>
    </location>
</feature>
<evidence type="ECO:0000313" key="2">
    <source>
        <dbReference type="EMBL" id="PMB71343.1"/>
    </source>
</evidence>
<dbReference type="Proteomes" id="UP000235728">
    <property type="component" value="Unassembled WGS sequence"/>
</dbReference>
<feature type="compositionally biased region" description="Polar residues" evidence="1">
    <location>
        <begin position="29"/>
        <end position="48"/>
    </location>
</feature>
<proteinExistence type="predicted"/>
<dbReference type="AlphaFoldDB" id="A0A2N6NVN8"/>
<comment type="caution">
    <text evidence="2">The sequence shown here is derived from an EMBL/GenBank/DDBJ whole genome shotgun (WGS) entry which is preliminary data.</text>
</comment>
<name>A0A2N6NVN8_BEABA</name>
<feature type="region of interest" description="Disordered" evidence="1">
    <location>
        <begin position="1"/>
        <end position="166"/>
    </location>
</feature>
<feature type="compositionally biased region" description="Polar residues" evidence="1">
    <location>
        <begin position="136"/>
        <end position="151"/>
    </location>
</feature>
<sequence>MAFNRLRLVDDRKGGRQPSKRGSNHDAENSPTAANKRNYAASANNVGNQDGRPSKRRRFERAITSEEQSASHRTSHDGRHALATTKADKRSYTNSTNDADDETGRPTKRQKPTSYHSSKVARPEYGAKKRYPAASSDGSLRGVTSASTSKNVGVLHSKNDSVMVAV</sequence>
<organism evidence="2 3">
    <name type="scientific">Beauveria bassiana</name>
    <name type="common">White muscardine disease fungus</name>
    <name type="synonym">Tritirachium shiotae</name>
    <dbReference type="NCBI Taxonomy" id="176275"/>
    <lineage>
        <taxon>Eukaryota</taxon>
        <taxon>Fungi</taxon>
        <taxon>Dikarya</taxon>
        <taxon>Ascomycota</taxon>
        <taxon>Pezizomycotina</taxon>
        <taxon>Sordariomycetes</taxon>
        <taxon>Hypocreomycetidae</taxon>
        <taxon>Hypocreales</taxon>
        <taxon>Cordycipitaceae</taxon>
        <taxon>Beauveria</taxon>
    </lineage>
</organism>